<dbReference type="InterPro" id="IPR019734">
    <property type="entry name" value="TPR_rpt"/>
</dbReference>
<accession>A0A934VC42</accession>
<feature type="signal peptide" evidence="3">
    <location>
        <begin position="1"/>
        <end position="18"/>
    </location>
</feature>
<reference evidence="4" key="1">
    <citation type="submission" date="2021-01" db="EMBL/GenBank/DDBJ databases">
        <title>Modified the classification status of verrucomicrobia.</title>
        <authorList>
            <person name="Feng X."/>
        </authorList>
    </citation>
    <scope>NUCLEOTIDE SEQUENCE</scope>
    <source>
        <strain evidence="4">JCM 18052</strain>
    </source>
</reference>
<feature type="repeat" description="TPR" evidence="1">
    <location>
        <begin position="570"/>
        <end position="603"/>
    </location>
</feature>
<evidence type="ECO:0000256" key="3">
    <source>
        <dbReference type="SAM" id="SignalP"/>
    </source>
</evidence>
<feature type="repeat" description="TPR" evidence="1">
    <location>
        <begin position="604"/>
        <end position="637"/>
    </location>
</feature>
<dbReference type="Proteomes" id="UP000600139">
    <property type="component" value="Unassembled WGS sequence"/>
</dbReference>
<evidence type="ECO:0000313" key="4">
    <source>
        <dbReference type="EMBL" id="MBK1816770.1"/>
    </source>
</evidence>
<protein>
    <submittedName>
        <fullName evidence="4">Tetratricopeptide repeat protein</fullName>
    </submittedName>
</protein>
<feature type="coiled-coil region" evidence="2">
    <location>
        <begin position="370"/>
        <end position="432"/>
    </location>
</feature>
<name>A0A934VC42_9BACT</name>
<feature type="coiled-coil region" evidence="2">
    <location>
        <begin position="285"/>
        <end position="340"/>
    </location>
</feature>
<dbReference type="PANTHER" id="PTHR12558:SF13">
    <property type="entry name" value="CELL DIVISION CYCLE PROTEIN 27 HOMOLOG"/>
    <property type="match status" value="1"/>
</dbReference>
<proteinExistence type="predicted"/>
<keyword evidence="3" id="KW-0732">Signal</keyword>
<evidence type="ECO:0000313" key="5">
    <source>
        <dbReference type="Proteomes" id="UP000600139"/>
    </source>
</evidence>
<dbReference type="AlphaFoldDB" id="A0A934VC42"/>
<evidence type="ECO:0000256" key="2">
    <source>
        <dbReference type="SAM" id="Coils"/>
    </source>
</evidence>
<evidence type="ECO:0000256" key="1">
    <source>
        <dbReference type="PROSITE-ProRule" id="PRU00339"/>
    </source>
</evidence>
<gene>
    <name evidence="4" type="ORF">JIN84_14180</name>
</gene>
<keyword evidence="5" id="KW-1185">Reference proteome</keyword>
<keyword evidence="2" id="KW-0175">Coiled coil</keyword>
<sequence>MAGLTTSVLLIATASAQAQTPPPVSPAQFDPSDVYFQAYLAKRDAERLEESGDFVGASEKLRAANKLMEGVRTYYPAWKPEMVGGSISKNSDTLARLFTRAEEQKKNQRKVTAELEGGEKTSGTLIDPAEGVMPLKPGVLDVNPMDAKRLREAEAEVERLKNLTKPAPTTGGETSRDLSRVNDMARQRDFAQAQLRAAENSLQSLRARLAASPVESEMKAIEQRIAGLEQERDAMGMALTQSRARHTEALAEIATLQADRGVMQQKYSNLDRDLKVQEKVSNEVVAGQRTQLMAMEKELAQKNLELGKAHERINNLVKELEESRESFAQIRTERDSLLEEREQMNVLLNFNRDGQINHLIQQNLGLSKSLNEAKETVERLNLDNNSTKDEVIAAKQNLAIAKSQINRLQQEKRDQDQRLEDLEKRLRGEERSLAGGNASSNPEEVRMLREIIRKQLAVQERRRQASDLMVQAAKDMGGESEEMDQAIKLLDGQDVQLTPDEQQLLADRQVDGVFISPFAQDRDTVGRNTDALNRDISVLERTAEKSYSAGRLLPTRELFEMIMEQHPGHIPTLCKLGVVDLKLNDPTAAVDKFRRAVELEANNPYAHRMLGYSLFLLGDLAAAEQEFKTAIQILPDDAKSYFLLAKTTLNLGRAGEAEANFKASIAADPMPNEGYIALAVLCARDKRLDQAKEYYQQALERGAVPDPKLEERLVTQ</sequence>
<organism evidence="4 5">
    <name type="scientific">Luteolibacter yonseiensis</name>
    <dbReference type="NCBI Taxonomy" id="1144680"/>
    <lineage>
        <taxon>Bacteria</taxon>
        <taxon>Pseudomonadati</taxon>
        <taxon>Verrucomicrobiota</taxon>
        <taxon>Verrucomicrobiia</taxon>
        <taxon>Verrucomicrobiales</taxon>
        <taxon>Verrucomicrobiaceae</taxon>
        <taxon>Luteolibacter</taxon>
    </lineage>
</organism>
<dbReference type="SUPFAM" id="SSF48452">
    <property type="entry name" value="TPR-like"/>
    <property type="match status" value="1"/>
</dbReference>
<dbReference type="PROSITE" id="PS50005">
    <property type="entry name" value="TPR"/>
    <property type="match status" value="2"/>
</dbReference>
<dbReference type="Gene3D" id="1.25.40.10">
    <property type="entry name" value="Tetratricopeptide repeat domain"/>
    <property type="match status" value="1"/>
</dbReference>
<dbReference type="SMART" id="SM00028">
    <property type="entry name" value="TPR"/>
    <property type="match status" value="4"/>
</dbReference>
<dbReference type="PANTHER" id="PTHR12558">
    <property type="entry name" value="CELL DIVISION CYCLE 16,23,27"/>
    <property type="match status" value="1"/>
</dbReference>
<keyword evidence="1" id="KW-0802">TPR repeat</keyword>
<comment type="caution">
    <text evidence="4">The sequence shown here is derived from an EMBL/GenBank/DDBJ whole genome shotgun (WGS) entry which is preliminary data.</text>
</comment>
<dbReference type="EMBL" id="JAENIK010000011">
    <property type="protein sequence ID" value="MBK1816770.1"/>
    <property type="molecule type" value="Genomic_DNA"/>
</dbReference>
<feature type="chain" id="PRO_5036782289" evidence="3">
    <location>
        <begin position="19"/>
        <end position="716"/>
    </location>
</feature>
<dbReference type="Pfam" id="PF13432">
    <property type="entry name" value="TPR_16"/>
    <property type="match status" value="2"/>
</dbReference>
<dbReference type="InterPro" id="IPR011990">
    <property type="entry name" value="TPR-like_helical_dom_sf"/>
</dbReference>
<feature type="coiled-coil region" evidence="2">
    <location>
        <begin position="181"/>
        <end position="238"/>
    </location>
</feature>